<evidence type="ECO:0000313" key="7">
    <source>
        <dbReference type="Proteomes" id="UP000285301"/>
    </source>
</evidence>
<proteinExistence type="inferred from homology"/>
<evidence type="ECO:0000259" key="5">
    <source>
        <dbReference type="Pfam" id="PF02114"/>
    </source>
</evidence>
<dbReference type="PRINTS" id="PR00677">
    <property type="entry name" value="PHOSDUCIN"/>
</dbReference>
<reference evidence="6 7" key="1">
    <citation type="journal article" date="2018" name="Gigascience">
        <title>Genomes of trombidid mites reveal novel predicted allergens and laterally-transferred genes associated with secondary metabolism.</title>
        <authorList>
            <person name="Dong X."/>
            <person name="Chaisiri K."/>
            <person name="Xia D."/>
            <person name="Armstrong S.D."/>
            <person name="Fang Y."/>
            <person name="Donnelly M.J."/>
            <person name="Kadowaki T."/>
            <person name="McGarry J.W."/>
            <person name="Darby A.C."/>
            <person name="Makepeace B.L."/>
        </authorList>
    </citation>
    <scope>NUCLEOTIDE SEQUENCE [LARGE SCALE GENOMIC DNA]</scope>
    <source>
        <strain evidence="6">UoL-WK</strain>
    </source>
</reference>
<feature type="domain" description="Phosducin" evidence="5">
    <location>
        <begin position="54"/>
        <end position="273"/>
    </location>
</feature>
<organism evidence="6 7">
    <name type="scientific">Dinothrombium tinctorium</name>
    <dbReference type="NCBI Taxonomy" id="1965070"/>
    <lineage>
        <taxon>Eukaryota</taxon>
        <taxon>Metazoa</taxon>
        <taxon>Ecdysozoa</taxon>
        <taxon>Arthropoda</taxon>
        <taxon>Chelicerata</taxon>
        <taxon>Arachnida</taxon>
        <taxon>Acari</taxon>
        <taxon>Acariformes</taxon>
        <taxon>Trombidiformes</taxon>
        <taxon>Prostigmata</taxon>
        <taxon>Anystina</taxon>
        <taxon>Parasitengona</taxon>
        <taxon>Trombidioidea</taxon>
        <taxon>Trombidiidae</taxon>
        <taxon>Dinothrombium</taxon>
    </lineage>
</organism>
<dbReference type="STRING" id="1965070.A0A3S3Q8B6"/>
<keyword evidence="3" id="KW-0175">Coiled coil</keyword>
<dbReference type="Gene3D" id="3.40.30.10">
    <property type="entry name" value="Glutaredoxin"/>
    <property type="match status" value="1"/>
</dbReference>
<evidence type="ECO:0000256" key="2">
    <source>
        <dbReference type="ARBA" id="ARBA00022553"/>
    </source>
</evidence>
<keyword evidence="7" id="KW-1185">Reference proteome</keyword>
<dbReference type="InterPro" id="IPR051499">
    <property type="entry name" value="Phosducin-like_reg"/>
</dbReference>
<feature type="coiled-coil region" evidence="3">
    <location>
        <begin position="113"/>
        <end position="140"/>
    </location>
</feature>
<dbReference type="InterPro" id="IPR024253">
    <property type="entry name" value="Phosducin_thioredoxin-like_dom"/>
</dbReference>
<evidence type="ECO:0000256" key="4">
    <source>
        <dbReference type="SAM" id="MobiDB-lite"/>
    </source>
</evidence>
<dbReference type="InterPro" id="IPR001200">
    <property type="entry name" value="Phosducin"/>
</dbReference>
<dbReference type="OrthoDB" id="70588at2759"/>
<name>A0A3S3Q8B6_9ACAR</name>
<dbReference type="AlphaFoldDB" id="A0A3S3Q8B6"/>
<comment type="caution">
    <text evidence="6">The sequence shown here is derived from an EMBL/GenBank/DDBJ whole genome shotgun (WGS) entry which is preliminary data.</text>
</comment>
<dbReference type="GO" id="GO:0008277">
    <property type="term" value="P:regulation of G protein-coupled receptor signaling pathway"/>
    <property type="evidence" value="ECO:0007669"/>
    <property type="project" value="InterPro"/>
</dbReference>
<dbReference type="Gene3D" id="1.10.168.10">
    <property type="entry name" value="Phosducin, domain 2"/>
    <property type="match status" value="1"/>
</dbReference>
<feature type="compositionally biased region" description="Acidic residues" evidence="4">
    <location>
        <begin position="19"/>
        <end position="33"/>
    </location>
</feature>
<dbReference type="InterPro" id="IPR023196">
    <property type="entry name" value="Phosducin_N_dom_sf"/>
</dbReference>
<dbReference type="InterPro" id="IPR036249">
    <property type="entry name" value="Thioredoxin-like_sf"/>
</dbReference>
<evidence type="ECO:0000313" key="6">
    <source>
        <dbReference type="EMBL" id="RWS05188.1"/>
    </source>
</evidence>
<accession>A0A3S3Q8B6</accession>
<dbReference type="PANTHER" id="PTHR46052:SF1">
    <property type="entry name" value="PHOSDUCIN-LIKE PROTEIN"/>
    <property type="match status" value="1"/>
</dbReference>
<evidence type="ECO:0000256" key="1">
    <source>
        <dbReference type="ARBA" id="ARBA00009686"/>
    </source>
</evidence>
<dbReference type="SUPFAM" id="SSF52833">
    <property type="entry name" value="Thioredoxin-like"/>
    <property type="match status" value="1"/>
</dbReference>
<protein>
    <recommendedName>
        <fullName evidence="5">Phosducin domain-containing protein</fullName>
    </recommendedName>
</protein>
<dbReference type="EMBL" id="NCKU01004970">
    <property type="protein sequence ID" value="RWS05188.1"/>
    <property type="molecule type" value="Genomic_DNA"/>
</dbReference>
<comment type="similarity">
    <text evidence="1">Belongs to the phosducin family.</text>
</comment>
<gene>
    <name evidence="6" type="ORF">B4U79_05942</name>
</gene>
<feature type="region of interest" description="Disordered" evidence="4">
    <location>
        <begin position="15"/>
        <end position="37"/>
    </location>
</feature>
<dbReference type="PANTHER" id="PTHR46052">
    <property type="entry name" value="PHOSDUCIN-LIKE PROTEIN"/>
    <property type="match status" value="1"/>
</dbReference>
<dbReference type="CDD" id="cd02987">
    <property type="entry name" value="Phd_like_Phd"/>
    <property type="match status" value="1"/>
</dbReference>
<sequence length="295" mass="34043">MSTIDDKLLGEKQHYYCSSDEENDNDTENDGEESERLTAANIRDEIKPHFEFREREAASCNTGPKGVIKDWQRYKQIEAEKREKQEKEKLSLIKKLSLTCRSYFEDEKCKQKEQQVDDEIDKLLNENDSFLKEYMQKRMEEMIDKQRAKYKFGKLEVLHSGIEFLDTIDKKYKDTNIICHIFSNDIKGCEAMNGCLSYLASQYPHIKFCCIEASAAGMSKHFERSGVPALLVYKNGNLLGNFVRLTDEFGDDFFATDVEAFLVEHGFLPDPSLIPEIVKGTRVIKEGNCSDSESE</sequence>
<evidence type="ECO:0000256" key="3">
    <source>
        <dbReference type="SAM" id="Coils"/>
    </source>
</evidence>
<dbReference type="Pfam" id="PF02114">
    <property type="entry name" value="Phosducin"/>
    <property type="match status" value="1"/>
</dbReference>
<keyword evidence="2" id="KW-0597">Phosphoprotein</keyword>
<dbReference type="Proteomes" id="UP000285301">
    <property type="component" value="Unassembled WGS sequence"/>
</dbReference>